<reference evidence="2 3" key="1">
    <citation type="journal article" date="2018" name="PLoS ONE">
        <title>The draft genome of Kipferlia bialata reveals reductive genome evolution in fornicate parasites.</title>
        <authorList>
            <person name="Tanifuji G."/>
            <person name="Takabayashi S."/>
            <person name="Kume K."/>
            <person name="Takagi M."/>
            <person name="Nakayama T."/>
            <person name="Kamikawa R."/>
            <person name="Inagaki Y."/>
            <person name="Hashimoto T."/>
        </authorList>
    </citation>
    <scope>NUCLEOTIDE SEQUENCE [LARGE SCALE GENOMIC DNA]</scope>
    <source>
        <strain evidence="2">NY0173</strain>
    </source>
</reference>
<name>A0A391NP41_9EUKA</name>
<comment type="caution">
    <text evidence="2">The sequence shown here is derived from an EMBL/GenBank/DDBJ whole genome shotgun (WGS) entry which is preliminary data.</text>
</comment>
<evidence type="ECO:0000256" key="1">
    <source>
        <dbReference type="SAM" id="MobiDB-lite"/>
    </source>
</evidence>
<sequence length="201" mass="22663">MARTKRSQAEAAAKVRAGPSPGKGAGKRKKAPKDSIKKLEAKHLKAKEDLEQQRNLGLAKLEERHCEEIAQYERNTEMVLREQEVMQMREKEECMARMGEGMVGRACGTCGSECREGDHFLCPLCKLRHCKTHINNLSTCTGCEVTYCGKCVEEMPKCATCLELCSQLHCCNIDEMPCGDLEAGDCAYYHHKRCRCEKEAW</sequence>
<organism evidence="2 3">
    <name type="scientific">Kipferlia bialata</name>
    <dbReference type="NCBI Taxonomy" id="797122"/>
    <lineage>
        <taxon>Eukaryota</taxon>
        <taxon>Metamonada</taxon>
        <taxon>Carpediemonas-like organisms</taxon>
        <taxon>Kipferlia</taxon>
    </lineage>
</organism>
<dbReference type="EMBL" id="BDIP01003180">
    <property type="protein sequence ID" value="GCA63347.1"/>
    <property type="molecule type" value="Genomic_DNA"/>
</dbReference>
<feature type="region of interest" description="Disordered" evidence="1">
    <location>
        <begin position="1"/>
        <end position="35"/>
    </location>
</feature>
<accession>A0A391NP41</accession>
<evidence type="ECO:0000313" key="3">
    <source>
        <dbReference type="Proteomes" id="UP000265618"/>
    </source>
</evidence>
<proteinExistence type="predicted"/>
<dbReference type="Proteomes" id="UP000265618">
    <property type="component" value="Unassembled WGS sequence"/>
</dbReference>
<keyword evidence="3" id="KW-1185">Reference proteome</keyword>
<dbReference type="AlphaFoldDB" id="A0A391NP41"/>
<gene>
    <name evidence="2" type="ORF">KIPB_009395</name>
</gene>
<protein>
    <submittedName>
        <fullName evidence="2">Uncharacterized protein</fullName>
    </submittedName>
</protein>
<evidence type="ECO:0000313" key="2">
    <source>
        <dbReference type="EMBL" id="GCA63347.1"/>
    </source>
</evidence>